<evidence type="ECO:0000259" key="6">
    <source>
        <dbReference type="Pfam" id="PF07940"/>
    </source>
</evidence>
<dbReference type="PANTHER" id="PTHR39210:SF1">
    <property type="entry name" value="HEPARIN-SULFATE LYASE"/>
    <property type="match status" value="1"/>
</dbReference>
<evidence type="ECO:0000313" key="9">
    <source>
        <dbReference type="Proteomes" id="UP000245880"/>
    </source>
</evidence>
<evidence type="ECO:0000256" key="2">
    <source>
        <dbReference type="ARBA" id="ARBA00022729"/>
    </source>
</evidence>
<dbReference type="PANTHER" id="PTHR39210">
    <property type="entry name" value="HEPARIN-SULFATE LYASE"/>
    <property type="match status" value="1"/>
</dbReference>
<evidence type="ECO:0000256" key="3">
    <source>
        <dbReference type="ARBA" id="ARBA00022764"/>
    </source>
</evidence>
<feature type="region of interest" description="Disordered" evidence="5">
    <location>
        <begin position="590"/>
        <end position="622"/>
    </location>
</feature>
<keyword evidence="2" id="KW-0732">Signal</keyword>
<sequence>MVAYSQPINLEKNTQTLLNRLEPSAVKSIVTNQNTSKAEQLLEYYKNRKHIKHPINSGSDRGMIAEKELKYANDALAHIFVGQPSYPPHFCGDDINWNSRPVPDNEWVWQLNRMYFWDAMGKVYAKTGDERYAKEWCSQLVDWTDKNPRDKAHDYAWRSIEAGIRGYKWTGLYYQFLKSEHFTSEVLVSLMNSCYDHAEFLMTKYTSGSNWSLMEAEGLAFIAITFPEFKNSEKWKTEAIRRLNIEIDHQVYADGHQRELAMGYHLGCIHWFYRTYELAQMNGLGDAFPDSFHKKIEKMCEVPMKIGLPDGTHAQFGDDWAGVPGQHANLFKKWSELFNREDFLFMATNGEQGHRPDQTAYALNNSGIYSLRSDWGKDAIGMVLKCGPNGGGHCQPDNGTFTLAAGGRTLMPDAGSYIYHGDPEGRKWFRQTKVHQTLTLNGKNTKYAPKLLNWKPGAHLDVLVVENAGYPDLTHRRSVFFVDKRYFDIVDEAIGAGIGDVDIHFQLAPGKAVVNGDQGSFRSDYKEGWNIFVASNQQKGLELHEEEGRVSFGIHQSGNETRLSLPIKKIKRGVRPAVCDLGCSLRKGYSTDKSGTPESTGARLQSSSNFGSRKGCEKDFEK</sequence>
<dbReference type="Gene3D" id="2.70.98.70">
    <property type="match status" value="1"/>
</dbReference>
<reference evidence="8 9" key="1">
    <citation type="submission" date="2018-03" db="EMBL/GenBank/DDBJ databases">
        <title>Genomic Encyclopedia of Archaeal and Bacterial Type Strains, Phase II (KMG-II): from individual species to whole genera.</title>
        <authorList>
            <person name="Goeker M."/>
        </authorList>
    </citation>
    <scope>NUCLEOTIDE SEQUENCE [LARGE SCALE GENOMIC DNA]</scope>
    <source>
        <strain evidence="8 9">DSM 100346</strain>
    </source>
</reference>
<dbReference type="SUPFAM" id="SSF48230">
    <property type="entry name" value="Chondroitin AC/alginate lyase"/>
    <property type="match status" value="1"/>
</dbReference>
<name>A0A316AKD5_9BACT</name>
<evidence type="ECO:0000259" key="7">
    <source>
        <dbReference type="Pfam" id="PF16889"/>
    </source>
</evidence>
<dbReference type="Pfam" id="PF16889">
    <property type="entry name" value="Hepar_II_III_N"/>
    <property type="match status" value="1"/>
</dbReference>
<dbReference type="InterPro" id="IPR008929">
    <property type="entry name" value="Chondroitin_lyas"/>
</dbReference>
<gene>
    <name evidence="8" type="ORF">CLV98_105243</name>
</gene>
<dbReference type="GO" id="GO:0042597">
    <property type="term" value="C:periplasmic space"/>
    <property type="evidence" value="ECO:0007669"/>
    <property type="project" value="UniProtKB-SubCell"/>
</dbReference>
<dbReference type="InterPro" id="IPR031680">
    <property type="entry name" value="Hepar_II_III_N"/>
</dbReference>
<evidence type="ECO:0000313" key="8">
    <source>
        <dbReference type="EMBL" id="PWJ58061.1"/>
    </source>
</evidence>
<dbReference type="Gene3D" id="1.50.10.100">
    <property type="entry name" value="Chondroitin AC/alginate lyase"/>
    <property type="match status" value="1"/>
</dbReference>
<evidence type="ECO:0000256" key="1">
    <source>
        <dbReference type="ARBA" id="ARBA00004418"/>
    </source>
</evidence>
<comment type="subcellular location">
    <subcellularLocation>
        <location evidence="1">Periplasm</location>
    </subcellularLocation>
</comment>
<comment type="caution">
    <text evidence="8">The sequence shown here is derived from an EMBL/GenBank/DDBJ whole genome shotgun (WGS) entry which is preliminary data.</text>
</comment>
<dbReference type="AlphaFoldDB" id="A0A316AKD5"/>
<dbReference type="InterPro" id="IPR012480">
    <property type="entry name" value="Hepar_II_III_C"/>
</dbReference>
<evidence type="ECO:0000256" key="5">
    <source>
        <dbReference type="SAM" id="MobiDB-lite"/>
    </source>
</evidence>
<dbReference type="GO" id="GO:0016829">
    <property type="term" value="F:lyase activity"/>
    <property type="evidence" value="ECO:0007669"/>
    <property type="project" value="UniProtKB-KW"/>
</dbReference>
<organism evidence="8 9">
    <name type="scientific">Dyadobacter jejuensis</name>
    <dbReference type="NCBI Taxonomy" id="1082580"/>
    <lineage>
        <taxon>Bacteria</taxon>
        <taxon>Pseudomonadati</taxon>
        <taxon>Bacteroidota</taxon>
        <taxon>Cytophagia</taxon>
        <taxon>Cytophagales</taxon>
        <taxon>Spirosomataceae</taxon>
        <taxon>Dyadobacter</taxon>
    </lineage>
</organism>
<feature type="domain" description="Heparin-sulfate lyase N-terminal" evidence="7">
    <location>
        <begin position="23"/>
        <end position="342"/>
    </location>
</feature>
<feature type="domain" description="Heparinase II/III-like C-terminal" evidence="6">
    <location>
        <begin position="361"/>
        <end position="548"/>
    </location>
</feature>
<dbReference type="EMBL" id="QGDT01000005">
    <property type="protein sequence ID" value="PWJ58061.1"/>
    <property type="molecule type" value="Genomic_DNA"/>
</dbReference>
<evidence type="ECO:0000256" key="4">
    <source>
        <dbReference type="ARBA" id="ARBA00023239"/>
    </source>
</evidence>
<dbReference type="Pfam" id="PF07940">
    <property type="entry name" value="Hepar_II_III_C"/>
    <property type="match status" value="1"/>
</dbReference>
<dbReference type="Proteomes" id="UP000245880">
    <property type="component" value="Unassembled WGS sequence"/>
</dbReference>
<proteinExistence type="predicted"/>
<keyword evidence="4 8" id="KW-0456">Lyase</keyword>
<feature type="compositionally biased region" description="Polar residues" evidence="5">
    <location>
        <begin position="591"/>
        <end position="611"/>
    </location>
</feature>
<protein>
    <submittedName>
        <fullName evidence="8">Heparan-sulfate lyase</fullName>
    </submittedName>
</protein>
<accession>A0A316AKD5</accession>
<keyword evidence="9" id="KW-1185">Reference proteome</keyword>
<keyword evidence="3" id="KW-0574">Periplasm</keyword>